<keyword evidence="2 3" id="KW-0175">Coiled coil</keyword>
<dbReference type="InterPro" id="IPR010472">
    <property type="entry name" value="FH3_dom"/>
</dbReference>
<feature type="domain" description="DAD" evidence="5">
    <location>
        <begin position="1023"/>
        <end position="1052"/>
    </location>
</feature>
<feature type="compositionally biased region" description="Basic and acidic residues" evidence="4">
    <location>
        <begin position="1098"/>
        <end position="1122"/>
    </location>
</feature>
<accession>A0A8B6H233</accession>
<dbReference type="InterPro" id="IPR011989">
    <property type="entry name" value="ARM-like"/>
</dbReference>
<feature type="domain" description="FH2" evidence="7">
    <location>
        <begin position="603"/>
        <end position="1000"/>
    </location>
</feature>
<reference evidence="8" key="1">
    <citation type="submission" date="2018-11" db="EMBL/GenBank/DDBJ databases">
        <authorList>
            <person name="Alioto T."/>
            <person name="Alioto T."/>
        </authorList>
    </citation>
    <scope>NUCLEOTIDE SEQUENCE</scope>
</reference>
<dbReference type="Gene3D" id="1.20.58.2220">
    <property type="entry name" value="Formin, FH2 domain"/>
    <property type="match status" value="1"/>
</dbReference>
<dbReference type="Pfam" id="PF06367">
    <property type="entry name" value="Drf_FH3"/>
    <property type="match status" value="1"/>
</dbReference>
<keyword evidence="9" id="KW-1185">Reference proteome</keyword>
<feature type="domain" description="GBD/FH3" evidence="6">
    <location>
        <begin position="55"/>
        <end position="410"/>
    </location>
</feature>
<evidence type="ECO:0000256" key="1">
    <source>
        <dbReference type="ARBA" id="ARBA00008214"/>
    </source>
</evidence>
<dbReference type="Proteomes" id="UP000596742">
    <property type="component" value="Unassembled WGS sequence"/>
</dbReference>
<comment type="caution">
    <text evidence="8">The sequence shown here is derived from an EMBL/GenBank/DDBJ whole genome shotgun (WGS) entry which is preliminary data.</text>
</comment>
<comment type="similarity">
    <text evidence="1">Belongs to the formin homology family. Diaphanous subfamily.</text>
</comment>
<feature type="region of interest" description="Disordered" evidence="4">
    <location>
        <begin position="1"/>
        <end position="55"/>
    </location>
</feature>
<gene>
    <name evidence="8" type="ORF">MGAL_10B076882</name>
</gene>
<evidence type="ECO:0000256" key="2">
    <source>
        <dbReference type="ARBA" id="ARBA00023054"/>
    </source>
</evidence>
<feature type="coiled-coil region" evidence="3">
    <location>
        <begin position="977"/>
        <end position="1011"/>
    </location>
</feature>
<dbReference type="GO" id="GO:0005884">
    <property type="term" value="C:actin filament"/>
    <property type="evidence" value="ECO:0007669"/>
    <property type="project" value="TreeGrafter"/>
</dbReference>
<dbReference type="PROSITE" id="PS51231">
    <property type="entry name" value="DAD"/>
    <property type="match status" value="1"/>
</dbReference>
<dbReference type="InterPro" id="IPR044933">
    <property type="entry name" value="DIA_GBD_sf"/>
</dbReference>
<proteinExistence type="inferred from homology"/>
<dbReference type="EMBL" id="UYJE01009364">
    <property type="protein sequence ID" value="VDI72832.1"/>
    <property type="molecule type" value="Genomic_DNA"/>
</dbReference>
<evidence type="ECO:0000259" key="6">
    <source>
        <dbReference type="PROSITE" id="PS51232"/>
    </source>
</evidence>
<evidence type="ECO:0000259" key="7">
    <source>
        <dbReference type="PROSITE" id="PS51444"/>
    </source>
</evidence>
<dbReference type="GO" id="GO:0003779">
    <property type="term" value="F:actin binding"/>
    <property type="evidence" value="ECO:0007669"/>
    <property type="project" value="InterPro"/>
</dbReference>
<dbReference type="SMART" id="SM01139">
    <property type="entry name" value="Drf_FH3"/>
    <property type="match status" value="1"/>
</dbReference>
<feature type="region of interest" description="Disordered" evidence="4">
    <location>
        <begin position="1042"/>
        <end position="1147"/>
    </location>
</feature>
<evidence type="ECO:0000259" key="5">
    <source>
        <dbReference type="PROSITE" id="PS51231"/>
    </source>
</evidence>
<dbReference type="Gene3D" id="1.10.238.150">
    <property type="entry name" value="Formin, FH3 diaphanous domain"/>
    <property type="match status" value="1"/>
</dbReference>
<dbReference type="Gene3D" id="1.20.58.630">
    <property type="match status" value="1"/>
</dbReference>
<dbReference type="Gene3D" id="1.25.10.10">
    <property type="entry name" value="Leucine-rich Repeat Variant"/>
    <property type="match status" value="1"/>
</dbReference>
<organism evidence="8 9">
    <name type="scientific">Mytilus galloprovincialis</name>
    <name type="common">Mediterranean mussel</name>
    <dbReference type="NCBI Taxonomy" id="29158"/>
    <lineage>
        <taxon>Eukaryota</taxon>
        <taxon>Metazoa</taxon>
        <taxon>Spiralia</taxon>
        <taxon>Lophotrochozoa</taxon>
        <taxon>Mollusca</taxon>
        <taxon>Bivalvia</taxon>
        <taxon>Autobranchia</taxon>
        <taxon>Pteriomorphia</taxon>
        <taxon>Mytilida</taxon>
        <taxon>Mytiloidea</taxon>
        <taxon>Mytilidae</taxon>
        <taxon>Mytilinae</taxon>
        <taxon>Mytilus</taxon>
    </lineage>
</organism>
<dbReference type="InterPro" id="IPR010473">
    <property type="entry name" value="GTPase-bd"/>
</dbReference>
<dbReference type="InterPro" id="IPR016024">
    <property type="entry name" value="ARM-type_fold"/>
</dbReference>
<feature type="compositionally biased region" description="Basic and acidic residues" evidence="4">
    <location>
        <begin position="1"/>
        <end position="10"/>
    </location>
</feature>
<dbReference type="PANTHER" id="PTHR45691">
    <property type="entry name" value="PROTEIN DIAPHANOUS"/>
    <property type="match status" value="1"/>
</dbReference>
<dbReference type="InterPro" id="IPR051412">
    <property type="entry name" value="Formin_Homology_Diaphanous_sf"/>
</dbReference>
<dbReference type="PROSITE" id="PS51232">
    <property type="entry name" value="GBD_FH3"/>
    <property type="match status" value="1"/>
</dbReference>
<feature type="coiled-coil region" evidence="3">
    <location>
        <begin position="881"/>
        <end position="908"/>
    </location>
</feature>
<dbReference type="Pfam" id="PF02181">
    <property type="entry name" value="FH2"/>
    <property type="match status" value="1"/>
</dbReference>
<feature type="compositionally biased region" description="Polar residues" evidence="4">
    <location>
        <begin position="1073"/>
        <end position="1085"/>
    </location>
</feature>
<dbReference type="GO" id="GO:0030041">
    <property type="term" value="P:actin filament polymerization"/>
    <property type="evidence" value="ECO:0007669"/>
    <property type="project" value="TreeGrafter"/>
</dbReference>
<dbReference type="InterPro" id="IPR015425">
    <property type="entry name" value="FH2_Formin"/>
</dbReference>
<sequence length="1147" mass="128575">MSEQVVPKKDQQKRKSFKFNKIKGGGKDKKAPNKLPTPSESDDTNGNAYGFRPDTSQLSDKEVLEKFERMLDDMNLSEEKKAPLRKKDIFQKRSMLGMHQSVKIVGPGNLDTPASFHAELRNPEVKGDKRLKLLESLRVSLTSNPVSWVQEFGVAGLNGILRNLTYCCDSKTERRSTYEAVRCLKAFMNNKFGLMQMIGHEEALTILSRTVDPSDPNTMLEAVRLLAAICIVPPDGHEKVLEGITVCGEIRGRDRFVPIIMGLGMRDNQPMQVANIQLVNAIVSTPDDLDFRLHLRNEIMRTGMIDLIGSLDTQQDEELQTHLRIFHDHKEEDLDEFVHRYDNAHIELEDPRQCFDLVYNSTKDTISEPYFLSILQHLLIVRDDAYARPQYYKLIEECITQIVLHKNGTDPDFRHTKRFDIDVEPLLSSLHEKSRVEDAEVSIVEISSKLETAITAKQESEAKAMTLEEKVKKYEDELTVMKEKIKLGIGAQIQSTGAAGGGGGPPPPPPPPPPGGGAIPPPPPPPPPPPGGGGGPPPPPPPPPPPGFGGGPPPPPPPPFPGGGVPPPPPPPGGPGFPGAPPPPPGFMSPPAAPSTSLPYGIKKKKYQPPMQTKRLNWNQVQAKKLEKDSFWVQVREDQYEDESLFQGLIENFGVTKAKIMNTSETAEKKPTKKAKELKVLDPKAAQNLSILLGSIKVPYPEIKRRIVEVDEEKLSSSILESLIRYMPEPEQMKQLEKLQDQYNDLSEPEQFSVTMCGIKRVTPRLNSMLFKMQFPDMVQDIKPNLVSAIEACEEVKNSTKFSKLLELILLMGNFLNAGSRNAQSVGFEISFLPKLANTKAQDGKTTLVHFIANIVEQKYPELVGFLDEFTHLDKAARVSEETVTKNLKSMEKQLKQLETDIKNISKTNVDGDRFAEVMNSFITSAKDQADVLSGMQKKMESLYKEMGKFYAFDYKKYGFEEFFQDIKAFRDSFSNAMKENAKMRETEEKIRRAKEAKDRAQKDKAAKVARKKAIVDMTMEGDQEGVMDNLLEALKTGSAFNNVREKRDRKQRTPRAAGAERRAQLSRSRSRQNLFNLDNTTLTEISFDDPNTAPSQNKDKEKVDIERDTNYNHEKAGERRNSKTKQSSIDTDESDAEKLLARLKAL</sequence>
<evidence type="ECO:0000313" key="9">
    <source>
        <dbReference type="Proteomes" id="UP000596742"/>
    </source>
</evidence>
<dbReference type="PANTHER" id="PTHR45691:SF6">
    <property type="entry name" value="PROTEIN DIAPHANOUS"/>
    <property type="match status" value="1"/>
</dbReference>
<dbReference type="SMART" id="SM01140">
    <property type="entry name" value="Drf_GBD"/>
    <property type="match status" value="1"/>
</dbReference>
<dbReference type="InterPro" id="IPR014767">
    <property type="entry name" value="DAD_dom"/>
</dbReference>
<dbReference type="AlphaFoldDB" id="A0A8B6H233"/>
<dbReference type="SMART" id="SM00498">
    <property type="entry name" value="FH2"/>
    <property type="match status" value="1"/>
</dbReference>
<feature type="region of interest" description="Disordered" evidence="4">
    <location>
        <begin position="494"/>
        <end position="603"/>
    </location>
</feature>
<feature type="compositionally biased region" description="Pro residues" evidence="4">
    <location>
        <begin position="504"/>
        <end position="593"/>
    </location>
</feature>
<dbReference type="InterPro" id="IPR042201">
    <property type="entry name" value="FH2_Formin_sf"/>
</dbReference>
<dbReference type="GO" id="GO:0031267">
    <property type="term" value="F:small GTPase binding"/>
    <property type="evidence" value="ECO:0007669"/>
    <property type="project" value="InterPro"/>
</dbReference>
<name>A0A8B6H233_MYTGA</name>
<feature type="compositionally biased region" description="Polar residues" evidence="4">
    <location>
        <begin position="36"/>
        <end position="47"/>
    </location>
</feature>
<evidence type="ECO:0000313" key="8">
    <source>
        <dbReference type="EMBL" id="VDI72832.1"/>
    </source>
</evidence>
<dbReference type="Gene3D" id="1.10.20.40">
    <property type="entry name" value="Formin, diaphanous GTPase-binding domain"/>
    <property type="match status" value="1"/>
</dbReference>
<feature type="compositionally biased region" description="Basic residues" evidence="4">
    <location>
        <begin position="11"/>
        <end position="21"/>
    </location>
</feature>
<dbReference type="PROSITE" id="PS51444">
    <property type="entry name" value="FH2"/>
    <property type="match status" value="1"/>
</dbReference>
<dbReference type="InterPro" id="IPR014768">
    <property type="entry name" value="GBD/FH3_dom"/>
</dbReference>
<protein>
    <submittedName>
        <fullName evidence="8">Diaphanous 2</fullName>
    </submittedName>
</protein>
<evidence type="ECO:0000256" key="3">
    <source>
        <dbReference type="SAM" id="Coils"/>
    </source>
</evidence>
<dbReference type="Pfam" id="PF06371">
    <property type="entry name" value="Drf_GBD"/>
    <property type="match status" value="1"/>
</dbReference>
<dbReference type="SUPFAM" id="SSF48371">
    <property type="entry name" value="ARM repeat"/>
    <property type="match status" value="1"/>
</dbReference>
<dbReference type="SUPFAM" id="SSF101447">
    <property type="entry name" value="Formin homology 2 domain (FH2 domain)"/>
    <property type="match status" value="1"/>
</dbReference>
<feature type="coiled-coil region" evidence="3">
    <location>
        <begin position="450"/>
        <end position="484"/>
    </location>
</feature>
<dbReference type="Gene3D" id="6.10.30.30">
    <property type="match status" value="1"/>
</dbReference>
<evidence type="ECO:0000256" key="4">
    <source>
        <dbReference type="SAM" id="MobiDB-lite"/>
    </source>
</evidence>